<evidence type="ECO:0000256" key="9">
    <source>
        <dbReference type="ARBA" id="ARBA00022989"/>
    </source>
</evidence>
<evidence type="ECO:0000256" key="2">
    <source>
        <dbReference type="ARBA" id="ARBA00004651"/>
    </source>
</evidence>
<accession>A0A3S1CHZ5</accession>
<comment type="cofactor">
    <cofactor evidence="1">
        <name>Zn(2+)</name>
        <dbReference type="ChEBI" id="CHEBI:29105"/>
    </cofactor>
</comment>
<reference evidence="14" key="2">
    <citation type="journal article" date="2019" name="Genome Biol. Evol.">
        <title>Day and night: Metabolic profiles and evolutionary relationships of six axenic non-marine cyanobacteria.</title>
        <authorList>
            <person name="Will S.E."/>
            <person name="Henke P."/>
            <person name="Boedeker C."/>
            <person name="Huang S."/>
            <person name="Brinkmann H."/>
            <person name="Rohde M."/>
            <person name="Jarek M."/>
            <person name="Friedl T."/>
            <person name="Seufert S."/>
            <person name="Schumacher M."/>
            <person name="Overmann J."/>
            <person name="Neumann-Schaal M."/>
            <person name="Petersen J."/>
        </authorList>
    </citation>
    <scope>NUCLEOTIDE SEQUENCE [LARGE SCALE GENOMIC DNA]</scope>
    <source>
        <strain evidence="14">PCC 7102</strain>
    </source>
</reference>
<evidence type="ECO:0000256" key="3">
    <source>
        <dbReference type="ARBA" id="ARBA00022475"/>
    </source>
</evidence>
<evidence type="ECO:0000256" key="5">
    <source>
        <dbReference type="ARBA" id="ARBA00022692"/>
    </source>
</evidence>
<name>A0A3S1CHZ5_9CYAN</name>
<comment type="caution">
    <text evidence="14">The sequence shown here is derived from an EMBL/GenBank/DDBJ whole genome shotgun (WGS) entry which is preliminary data.</text>
</comment>
<keyword evidence="4" id="KW-0645">Protease</keyword>
<organism evidence="14 15">
    <name type="scientific">Dulcicalothrix desertica PCC 7102</name>
    <dbReference type="NCBI Taxonomy" id="232991"/>
    <lineage>
        <taxon>Bacteria</taxon>
        <taxon>Bacillati</taxon>
        <taxon>Cyanobacteriota</taxon>
        <taxon>Cyanophyceae</taxon>
        <taxon>Nostocales</taxon>
        <taxon>Calotrichaceae</taxon>
        <taxon>Dulcicalothrix</taxon>
    </lineage>
</organism>
<dbReference type="InterPro" id="IPR050083">
    <property type="entry name" value="HtpX_protease"/>
</dbReference>
<dbReference type="GO" id="GO:0005886">
    <property type="term" value="C:plasma membrane"/>
    <property type="evidence" value="ECO:0007669"/>
    <property type="project" value="UniProtKB-SubCell"/>
</dbReference>
<feature type="domain" description="Peptidase M48" evidence="13">
    <location>
        <begin position="303"/>
        <end position="514"/>
    </location>
</feature>
<evidence type="ECO:0000256" key="7">
    <source>
        <dbReference type="ARBA" id="ARBA00022801"/>
    </source>
</evidence>
<keyword evidence="8" id="KW-0862">Zinc</keyword>
<reference evidence="14" key="1">
    <citation type="submission" date="2018-12" db="EMBL/GenBank/DDBJ databases">
        <authorList>
            <person name="Will S."/>
            <person name="Neumann-Schaal M."/>
            <person name="Henke P."/>
        </authorList>
    </citation>
    <scope>NUCLEOTIDE SEQUENCE</scope>
    <source>
        <strain evidence="14">PCC 7102</strain>
    </source>
</reference>
<dbReference type="InterPro" id="IPR001915">
    <property type="entry name" value="Peptidase_M48"/>
</dbReference>
<feature type="transmembrane region" description="Helical" evidence="12">
    <location>
        <begin position="192"/>
        <end position="216"/>
    </location>
</feature>
<evidence type="ECO:0000256" key="10">
    <source>
        <dbReference type="ARBA" id="ARBA00023049"/>
    </source>
</evidence>
<dbReference type="EMBL" id="RSCL01000014">
    <property type="protein sequence ID" value="RUT03070.1"/>
    <property type="molecule type" value="Genomic_DNA"/>
</dbReference>
<feature type="transmembrane region" description="Helical" evidence="12">
    <location>
        <begin position="544"/>
        <end position="564"/>
    </location>
</feature>
<sequence>MWGIFSPYPSTTSDIKLVMSRDSKTSLEAGLAAVKSEDWKTAKTILETVAMDDNPQRAVQAQIGLVVVYAKTGDIAGAMTLSEILAQSNNPEIQEWANRSLEELLKRNRTDINARIEEDGTGFVPFEDFNDSKPNINETIITPDNTPNHDNHEHSSSIVPVKINKLPTIHWRRSGRAKTWQEKKLDLIPLRLLTAGSFVALFWVVRIIIVFITSTINNTLVWLPFLEPIQLLYQDPTTFLLVLFFLLIATSPWLLDKLLSSLYGIQSLETTVLEMHSQEALRILKRFNTQRRGNIKIKLLPIAAPIAFTYGHLPSMSRIVMSQGLLQQLTDDEIAAMLALQLGHVAHWDASVMSLVLLVTIPIYKLYQLVSTWGDRVNITFVSYIYIAISSLIYGVWCLCTGCVIALSQVRLYYADLFATNFTGNPNGITRALLKISNGIANDIQKQEQTNWRLESLNISLPVGFKQSITLGSLAPHVTFESLLMWDYLNPYRYWLTVNNTHPMLGDRIQRLLAIVGKWRLDRELDIDNTNAIKVRKQIFGLQIAPFLGIPTGLAFALLIGVVWQTLYALKILNLKWIYDDWGFAAGCIAIGFSIGTLIRINAYFPELKSTSIQTNEHLPALLTNPAAIGIDSHGVKLHGKILGRRGVSNSLGQDLILQTTSALIKMHHVSFGQPVNPQDFIGRQVTVTGWLRRDATPWLDIQSVRTQTGKTINSTHPIWATVVAVAFQAWGAYILLKG</sequence>
<evidence type="ECO:0000256" key="1">
    <source>
        <dbReference type="ARBA" id="ARBA00001947"/>
    </source>
</evidence>
<evidence type="ECO:0000256" key="11">
    <source>
        <dbReference type="ARBA" id="ARBA00023136"/>
    </source>
</evidence>
<dbReference type="PANTHER" id="PTHR43221">
    <property type="entry name" value="PROTEASE HTPX"/>
    <property type="match status" value="1"/>
</dbReference>
<evidence type="ECO:0000313" key="15">
    <source>
        <dbReference type="Proteomes" id="UP000271624"/>
    </source>
</evidence>
<feature type="transmembrane region" description="Helical" evidence="12">
    <location>
        <begin position="345"/>
        <end position="364"/>
    </location>
</feature>
<comment type="subcellular location">
    <subcellularLocation>
        <location evidence="2">Cell membrane</location>
        <topology evidence="2">Multi-pass membrane protein</topology>
    </subcellularLocation>
</comment>
<keyword evidence="6" id="KW-0479">Metal-binding</keyword>
<protein>
    <recommendedName>
        <fullName evidence="13">Peptidase M48 domain-containing protein</fullName>
    </recommendedName>
</protein>
<dbReference type="AlphaFoldDB" id="A0A3S1CHZ5"/>
<feature type="transmembrane region" description="Helical" evidence="12">
    <location>
        <begin position="719"/>
        <end position="737"/>
    </location>
</feature>
<dbReference type="GO" id="GO:0046872">
    <property type="term" value="F:metal ion binding"/>
    <property type="evidence" value="ECO:0007669"/>
    <property type="project" value="UniProtKB-KW"/>
</dbReference>
<keyword evidence="7" id="KW-0378">Hydrolase</keyword>
<gene>
    <name evidence="14" type="ORF">DSM106972_053780</name>
</gene>
<keyword evidence="10" id="KW-0482">Metalloprotease</keyword>
<feature type="transmembrane region" description="Helical" evidence="12">
    <location>
        <begin position="584"/>
        <end position="605"/>
    </location>
</feature>
<evidence type="ECO:0000313" key="14">
    <source>
        <dbReference type="EMBL" id="RUT03070.1"/>
    </source>
</evidence>
<feature type="transmembrane region" description="Helical" evidence="12">
    <location>
        <begin position="236"/>
        <end position="255"/>
    </location>
</feature>
<keyword evidence="11 12" id="KW-0472">Membrane</keyword>
<feature type="transmembrane region" description="Helical" evidence="12">
    <location>
        <begin position="384"/>
        <end position="407"/>
    </location>
</feature>
<dbReference type="Gene3D" id="3.30.2010.10">
    <property type="entry name" value="Metalloproteases ('zincins'), catalytic domain"/>
    <property type="match status" value="1"/>
</dbReference>
<dbReference type="PANTHER" id="PTHR43221:SF1">
    <property type="entry name" value="PROTEASE HTPX"/>
    <property type="match status" value="1"/>
</dbReference>
<dbReference type="GO" id="GO:0006508">
    <property type="term" value="P:proteolysis"/>
    <property type="evidence" value="ECO:0007669"/>
    <property type="project" value="UniProtKB-KW"/>
</dbReference>
<keyword evidence="5 12" id="KW-0812">Transmembrane</keyword>
<keyword evidence="15" id="KW-1185">Reference proteome</keyword>
<evidence type="ECO:0000256" key="4">
    <source>
        <dbReference type="ARBA" id="ARBA00022670"/>
    </source>
</evidence>
<proteinExistence type="predicted"/>
<evidence type="ECO:0000256" key="6">
    <source>
        <dbReference type="ARBA" id="ARBA00022723"/>
    </source>
</evidence>
<evidence type="ECO:0000256" key="12">
    <source>
        <dbReference type="SAM" id="Phobius"/>
    </source>
</evidence>
<dbReference type="GO" id="GO:0004222">
    <property type="term" value="F:metalloendopeptidase activity"/>
    <property type="evidence" value="ECO:0007669"/>
    <property type="project" value="InterPro"/>
</dbReference>
<evidence type="ECO:0000259" key="13">
    <source>
        <dbReference type="Pfam" id="PF01435"/>
    </source>
</evidence>
<evidence type="ECO:0000256" key="8">
    <source>
        <dbReference type="ARBA" id="ARBA00022833"/>
    </source>
</evidence>
<keyword evidence="9 12" id="KW-1133">Transmembrane helix</keyword>
<dbReference type="Proteomes" id="UP000271624">
    <property type="component" value="Unassembled WGS sequence"/>
</dbReference>
<dbReference type="Pfam" id="PF01435">
    <property type="entry name" value="Peptidase_M48"/>
    <property type="match status" value="1"/>
</dbReference>
<keyword evidence="3" id="KW-1003">Cell membrane</keyword>